<keyword evidence="13" id="KW-0539">Nucleus</keyword>
<sequence length="414" mass="45538">MSCTEELSALADEDLLDFILKDDAPCPDILGENNSLLEDWGVPELELLDKELDDFISSLLSPFEEEPGIVQGYLPAGNDSGVSEGQHLSHSPSSDVVSSPRSSDIVQVDHNYHLHGDWPVLESARSDTAERHFSIDLESFTFPIAIAVDAGPQLVPGAIVQVLAAMCSNFPELVLKEEESQLMEKESVSLPTGGPMNKAEECLPKKVRRKIRNKQSAQDSRRRKKIYMDGLENRLAVCTAQNHKLRKKVHLLEKQNMSLLKELQKLQALVRRSTTRTTTTRTCTMVSDFRPSVCEGVSAVLIKAGNDRAGSTSLAVLSQQIREISTADVQKDAVVEGFSPDPVDSSLLGSLHQSWEEDQSLPNRDPRSYFNSNSSSDLPVSDLSELGPPKPLEQGSQSDPLQSEVPAVCKPKRQ</sequence>
<keyword evidence="9" id="KW-0472">Membrane</keyword>
<dbReference type="Gene3D" id="1.20.5.170">
    <property type="match status" value="1"/>
</dbReference>
<evidence type="ECO:0000256" key="1">
    <source>
        <dbReference type="ARBA" id="ARBA00004648"/>
    </source>
</evidence>
<evidence type="ECO:0000256" key="12">
    <source>
        <dbReference type="ARBA" id="ARBA00023180"/>
    </source>
</evidence>
<evidence type="ECO:0000256" key="7">
    <source>
        <dbReference type="ARBA" id="ARBA00023015"/>
    </source>
</evidence>
<reference evidence="17 18" key="1">
    <citation type="submission" date="2019-09" db="EMBL/GenBank/DDBJ databases">
        <title>Bird 10,000 Genomes (B10K) Project - Family phase.</title>
        <authorList>
            <person name="Zhang G."/>
        </authorList>
    </citation>
    <scope>NUCLEOTIDE SEQUENCE [LARGE SCALE GENOMIC DNA]</scope>
    <source>
        <strain evidence="17">B10K-DU-021-33</strain>
        <tissue evidence="17">Mixed tissue sample</tissue>
    </source>
</reference>
<dbReference type="FunFam" id="1.20.5.170:FF:000042">
    <property type="entry name" value="Cyclic AMP-responsive element-binding protein 3-like protein 3"/>
    <property type="match status" value="1"/>
</dbReference>
<keyword evidence="3" id="KW-0812">Transmembrane</keyword>
<dbReference type="GO" id="GO:0005789">
    <property type="term" value="C:endoplasmic reticulum membrane"/>
    <property type="evidence" value="ECO:0007669"/>
    <property type="project" value="UniProtKB-SubCell"/>
</dbReference>
<comment type="similarity">
    <text evidence="2">Belongs to the bZIP family. ATF subfamily.</text>
</comment>
<evidence type="ECO:0000256" key="8">
    <source>
        <dbReference type="ARBA" id="ARBA00023125"/>
    </source>
</evidence>
<evidence type="ECO:0000256" key="4">
    <source>
        <dbReference type="ARBA" id="ARBA00022824"/>
    </source>
</evidence>
<keyword evidence="6" id="KW-1133">Transmembrane helix</keyword>
<dbReference type="PANTHER" id="PTHR45996">
    <property type="entry name" value="AGAP001464-PB"/>
    <property type="match status" value="1"/>
</dbReference>
<evidence type="ECO:0000256" key="14">
    <source>
        <dbReference type="SAM" id="Coils"/>
    </source>
</evidence>
<dbReference type="CDD" id="cd14689">
    <property type="entry name" value="bZIP_CREB3"/>
    <property type="match status" value="1"/>
</dbReference>
<comment type="subcellular location">
    <subcellularLocation>
        <location evidence="1">Endoplasmic reticulum membrane</location>
        <topology evidence="1">Single-pass type II membrane protein</topology>
    </subcellularLocation>
</comment>
<dbReference type="GO" id="GO:0000981">
    <property type="term" value="F:DNA-binding transcription factor activity, RNA polymerase II-specific"/>
    <property type="evidence" value="ECO:0007669"/>
    <property type="project" value="TreeGrafter"/>
</dbReference>
<feature type="region of interest" description="Disordered" evidence="15">
    <location>
        <begin position="354"/>
        <end position="414"/>
    </location>
</feature>
<evidence type="ECO:0000256" key="15">
    <source>
        <dbReference type="SAM" id="MobiDB-lite"/>
    </source>
</evidence>
<keyword evidence="5" id="KW-0735">Signal-anchor</keyword>
<keyword evidence="11" id="KW-0804">Transcription</keyword>
<keyword evidence="14" id="KW-0175">Coiled coil</keyword>
<dbReference type="PROSITE" id="PS50217">
    <property type="entry name" value="BZIP"/>
    <property type="match status" value="1"/>
</dbReference>
<evidence type="ECO:0000256" key="2">
    <source>
        <dbReference type="ARBA" id="ARBA00009050"/>
    </source>
</evidence>
<dbReference type="SUPFAM" id="SSF57959">
    <property type="entry name" value="Leucine zipper domain"/>
    <property type="match status" value="1"/>
</dbReference>
<evidence type="ECO:0000313" key="18">
    <source>
        <dbReference type="Proteomes" id="UP000524558"/>
    </source>
</evidence>
<evidence type="ECO:0000313" key="17">
    <source>
        <dbReference type="EMBL" id="NWT46050.1"/>
    </source>
</evidence>
<dbReference type="SMART" id="SM00338">
    <property type="entry name" value="BRLZ"/>
    <property type="match status" value="1"/>
</dbReference>
<dbReference type="InterPro" id="IPR046347">
    <property type="entry name" value="bZIP_sf"/>
</dbReference>
<evidence type="ECO:0000256" key="3">
    <source>
        <dbReference type="ARBA" id="ARBA00022692"/>
    </source>
</evidence>
<feature type="non-terminal residue" evidence="17">
    <location>
        <position position="414"/>
    </location>
</feature>
<evidence type="ECO:0000256" key="5">
    <source>
        <dbReference type="ARBA" id="ARBA00022968"/>
    </source>
</evidence>
<dbReference type="InterPro" id="IPR004827">
    <property type="entry name" value="bZIP"/>
</dbReference>
<gene>
    <name evidence="17" type="primary">Creb3l3_0</name>
    <name evidence="17" type="ORF">CHRMAC_R04932</name>
</gene>
<evidence type="ECO:0000256" key="11">
    <source>
        <dbReference type="ARBA" id="ARBA00023163"/>
    </source>
</evidence>
<organism evidence="17 18">
    <name type="scientific">Chroicocephalus maculipennis</name>
    <name type="common">Brown-hooded gull</name>
    <name type="synonym">Larus maculipennis</name>
    <dbReference type="NCBI Taxonomy" id="287016"/>
    <lineage>
        <taxon>Eukaryota</taxon>
        <taxon>Metazoa</taxon>
        <taxon>Chordata</taxon>
        <taxon>Craniata</taxon>
        <taxon>Vertebrata</taxon>
        <taxon>Euteleostomi</taxon>
        <taxon>Archelosauria</taxon>
        <taxon>Archosauria</taxon>
        <taxon>Dinosauria</taxon>
        <taxon>Saurischia</taxon>
        <taxon>Theropoda</taxon>
        <taxon>Coelurosauria</taxon>
        <taxon>Aves</taxon>
        <taxon>Neognathae</taxon>
        <taxon>Neoaves</taxon>
        <taxon>Charadriiformes</taxon>
        <taxon>Laridae</taxon>
        <taxon>Chroicocephalus</taxon>
    </lineage>
</organism>
<accession>A0A7K5NSA9</accession>
<evidence type="ECO:0000256" key="6">
    <source>
        <dbReference type="ARBA" id="ARBA00022989"/>
    </source>
</evidence>
<dbReference type="GO" id="GO:0000978">
    <property type="term" value="F:RNA polymerase II cis-regulatory region sequence-specific DNA binding"/>
    <property type="evidence" value="ECO:0007669"/>
    <property type="project" value="TreeGrafter"/>
</dbReference>
<evidence type="ECO:0000256" key="10">
    <source>
        <dbReference type="ARBA" id="ARBA00023159"/>
    </source>
</evidence>
<feature type="compositionally biased region" description="Polar residues" evidence="15">
    <location>
        <begin position="369"/>
        <end position="378"/>
    </location>
</feature>
<keyword evidence="4" id="KW-0256">Endoplasmic reticulum</keyword>
<feature type="coiled-coil region" evidence="14">
    <location>
        <begin position="228"/>
        <end position="269"/>
    </location>
</feature>
<proteinExistence type="inferred from homology"/>
<keyword evidence="8" id="KW-0238">DNA-binding</keyword>
<evidence type="ECO:0000259" key="16">
    <source>
        <dbReference type="PROSITE" id="PS50217"/>
    </source>
</evidence>
<evidence type="ECO:0000256" key="13">
    <source>
        <dbReference type="ARBA" id="ARBA00023242"/>
    </source>
</evidence>
<keyword evidence="18" id="KW-1185">Reference proteome</keyword>
<dbReference type="GO" id="GO:0005634">
    <property type="term" value="C:nucleus"/>
    <property type="evidence" value="ECO:0007669"/>
    <property type="project" value="TreeGrafter"/>
</dbReference>
<dbReference type="PANTHER" id="PTHR45996:SF4">
    <property type="entry name" value="CYCLIC AMP-RESPONSIVE ELEMENT-BINDING PROTEIN 3"/>
    <property type="match status" value="1"/>
</dbReference>
<protein>
    <submittedName>
        <fullName evidence="17">CR3L3 protein</fullName>
    </submittedName>
</protein>
<feature type="compositionally biased region" description="Low complexity" evidence="15">
    <location>
        <begin position="89"/>
        <end position="100"/>
    </location>
</feature>
<keyword evidence="12" id="KW-0325">Glycoprotein</keyword>
<dbReference type="Pfam" id="PF00170">
    <property type="entry name" value="bZIP_1"/>
    <property type="match status" value="1"/>
</dbReference>
<evidence type="ECO:0000256" key="9">
    <source>
        <dbReference type="ARBA" id="ARBA00023136"/>
    </source>
</evidence>
<keyword evidence="7" id="KW-0805">Transcription regulation</keyword>
<dbReference type="EMBL" id="VYZF01001904">
    <property type="protein sequence ID" value="NWT46050.1"/>
    <property type="molecule type" value="Genomic_DNA"/>
</dbReference>
<keyword evidence="10" id="KW-0010">Activator</keyword>
<comment type="caution">
    <text evidence="17">The sequence shown here is derived from an EMBL/GenBank/DDBJ whole genome shotgun (WGS) entry which is preliminary data.</text>
</comment>
<feature type="region of interest" description="Disordered" evidence="15">
    <location>
        <begin position="80"/>
        <end position="100"/>
    </location>
</feature>
<dbReference type="InterPro" id="IPR051381">
    <property type="entry name" value="CREB_ATF_subfamily"/>
</dbReference>
<feature type="domain" description="BZIP" evidence="16">
    <location>
        <begin position="203"/>
        <end position="266"/>
    </location>
</feature>
<name>A0A7K5NSA9_CHRMC</name>
<dbReference type="AlphaFoldDB" id="A0A7K5NSA9"/>
<feature type="non-terminal residue" evidence="17">
    <location>
        <position position="1"/>
    </location>
</feature>
<dbReference type="Proteomes" id="UP000524558">
    <property type="component" value="Unassembled WGS sequence"/>
</dbReference>